<keyword evidence="3" id="KW-1185">Reference proteome</keyword>
<dbReference type="Proteomes" id="UP000030403">
    <property type="component" value="Unassembled WGS sequence"/>
</dbReference>
<organism evidence="2 3">
    <name type="scientific">Pontibacillus marinus BH030004 = DSM 16465</name>
    <dbReference type="NCBI Taxonomy" id="1385511"/>
    <lineage>
        <taxon>Bacteria</taxon>
        <taxon>Bacillati</taxon>
        <taxon>Bacillota</taxon>
        <taxon>Bacilli</taxon>
        <taxon>Bacillales</taxon>
        <taxon>Bacillaceae</taxon>
        <taxon>Pontibacillus</taxon>
    </lineage>
</organism>
<name>A0A0A5G980_9BACI</name>
<evidence type="ECO:0000313" key="3">
    <source>
        <dbReference type="Proteomes" id="UP000030403"/>
    </source>
</evidence>
<proteinExistence type="predicted"/>
<gene>
    <name evidence="2" type="ORF">N783_09640</name>
</gene>
<evidence type="ECO:0000256" key="1">
    <source>
        <dbReference type="SAM" id="Phobius"/>
    </source>
</evidence>
<dbReference type="eggNOG" id="ENOG502ZQ85">
    <property type="taxonomic scope" value="Bacteria"/>
</dbReference>
<dbReference type="RefSeq" id="WP_027446126.1">
    <property type="nucleotide sequence ID" value="NZ_AULJ01000020.1"/>
</dbReference>
<protein>
    <submittedName>
        <fullName evidence="2">Uncharacterized protein</fullName>
    </submittedName>
</protein>
<accession>A0A0A5G980</accession>
<comment type="caution">
    <text evidence="2">The sequence shown here is derived from an EMBL/GenBank/DDBJ whole genome shotgun (WGS) entry which is preliminary data.</text>
</comment>
<feature type="transmembrane region" description="Helical" evidence="1">
    <location>
        <begin position="42"/>
        <end position="60"/>
    </location>
</feature>
<dbReference type="AlphaFoldDB" id="A0A0A5G980"/>
<sequence>MNYLLLIAAIFVLLFALRKISLIKYSKRHTAIKEAKQNVVSLLWGVLVVSAINFIPYQVWV</sequence>
<keyword evidence="1" id="KW-0472">Membrane</keyword>
<keyword evidence="1" id="KW-1133">Transmembrane helix</keyword>
<reference evidence="2 3" key="1">
    <citation type="submission" date="2013-08" db="EMBL/GenBank/DDBJ databases">
        <authorList>
            <person name="Huang J."/>
            <person name="Wang G."/>
        </authorList>
    </citation>
    <scope>NUCLEOTIDE SEQUENCE [LARGE SCALE GENOMIC DNA]</scope>
    <source>
        <strain evidence="2 3">BH030004</strain>
    </source>
</reference>
<evidence type="ECO:0000313" key="2">
    <source>
        <dbReference type="EMBL" id="KGX87670.1"/>
    </source>
</evidence>
<dbReference type="EMBL" id="AVPF01000023">
    <property type="protein sequence ID" value="KGX87670.1"/>
    <property type="molecule type" value="Genomic_DNA"/>
</dbReference>
<keyword evidence="1" id="KW-0812">Transmembrane</keyword>